<organism evidence="1 2">
    <name type="scientific">Henosepilachna vigintioctopunctata</name>
    <dbReference type="NCBI Taxonomy" id="420089"/>
    <lineage>
        <taxon>Eukaryota</taxon>
        <taxon>Metazoa</taxon>
        <taxon>Ecdysozoa</taxon>
        <taxon>Arthropoda</taxon>
        <taxon>Hexapoda</taxon>
        <taxon>Insecta</taxon>
        <taxon>Pterygota</taxon>
        <taxon>Neoptera</taxon>
        <taxon>Endopterygota</taxon>
        <taxon>Coleoptera</taxon>
        <taxon>Polyphaga</taxon>
        <taxon>Cucujiformia</taxon>
        <taxon>Coccinelloidea</taxon>
        <taxon>Coccinellidae</taxon>
        <taxon>Epilachninae</taxon>
        <taxon>Epilachnini</taxon>
        <taxon>Henosepilachna</taxon>
    </lineage>
</organism>
<dbReference type="Proteomes" id="UP001431783">
    <property type="component" value="Unassembled WGS sequence"/>
</dbReference>
<keyword evidence="2" id="KW-1185">Reference proteome</keyword>
<reference evidence="1 2" key="1">
    <citation type="submission" date="2023-03" db="EMBL/GenBank/DDBJ databases">
        <title>Genome insight into feeding habits of ladybird beetles.</title>
        <authorList>
            <person name="Li H.-S."/>
            <person name="Huang Y.-H."/>
            <person name="Pang H."/>
        </authorList>
    </citation>
    <scope>NUCLEOTIDE SEQUENCE [LARGE SCALE GENOMIC DNA]</scope>
    <source>
        <strain evidence="1">SYSU_2023b</strain>
        <tissue evidence="1">Whole body</tissue>
    </source>
</reference>
<evidence type="ECO:0000313" key="2">
    <source>
        <dbReference type="Proteomes" id="UP001431783"/>
    </source>
</evidence>
<gene>
    <name evidence="1" type="ORF">WA026_010184</name>
</gene>
<dbReference type="EMBL" id="JARQZJ010000064">
    <property type="protein sequence ID" value="KAK9880306.1"/>
    <property type="molecule type" value="Genomic_DNA"/>
</dbReference>
<protein>
    <submittedName>
        <fullName evidence="1">Uncharacterized protein</fullName>
    </submittedName>
</protein>
<name>A0AAW1UKN4_9CUCU</name>
<proteinExistence type="predicted"/>
<accession>A0AAW1UKN4</accession>
<comment type="caution">
    <text evidence="1">The sequence shown here is derived from an EMBL/GenBank/DDBJ whole genome shotgun (WGS) entry which is preliminary data.</text>
</comment>
<dbReference type="AlphaFoldDB" id="A0AAW1UKN4"/>
<sequence length="126" mass="14736">MKRLLSGDFSEFVELTFYLHKLIDEFSRKIPPTQIADFRKTCLFLDIEALANIRQPFTFGDLLFDLLENVLNSTKAQKFEVKDLSCVMKRFPNIITDAKNLHKEWKKHAFLDFIELNISPDLPVAE</sequence>
<evidence type="ECO:0000313" key="1">
    <source>
        <dbReference type="EMBL" id="KAK9880306.1"/>
    </source>
</evidence>